<dbReference type="AlphaFoldDB" id="A0A540LCU6"/>
<proteinExistence type="predicted"/>
<evidence type="ECO:0000313" key="2">
    <source>
        <dbReference type="Proteomes" id="UP000315295"/>
    </source>
</evidence>
<accession>A0A540LCU6</accession>
<dbReference type="Proteomes" id="UP000315295">
    <property type="component" value="Unassembled WGS sequence"/>
</dbReference>
<protein>
    <submittedName>
        <fullName evidence="1">Uncharacterized protein</fullName>
    </submittedName>
</protein>
<organism evidence="1 2">
    <name type="scientific">Malus baccata</name>
    <name type="common">Siberian crab apple</name>
    <name type="synonym">Pyrus baccata</name>
    <dbReference type="NCBI Taxonomy" id="106549"/>
    <lineage>
        <taxon>Eukaryota</taxon>
        <taxon>Viridiplantae</taxon>
        <taxon>Streptophyta</taxon>
        <taxon>Embryophyta</taxon>
        <taxon>Tracheophyta</taxon>
        <taxon>Spermatophyta</taxon>
        <taxon>Magnoliopsida</taxon>
        <taxon>eudicotyledons</taxon>
        <taxon>Gunneridae</taxon>
        <taxon>Pentapetalae</taxon>
        <taxon>rosids</taxon>
        <taxon>fabids</taxon>
        <taxon>Rosales</taxon>
        <taxon>Rosaceae</taxon>
        <taxon>Amygdaloideae</taxon>
        <taxon>Maleae</taxon>
        <taxon>Malus</taxon>
    </lineage>
</organism>
<reference evidence="1 2" key="1">
    <citation type="journal article" date="2019" name="G3 (Bethesda)">
        <title>Sequencing of a Wild Apple (Malus baccata) Genome Unravels the Differences Between Cultivated and Wild Apple Species Regarding Disease Resistance and Cold Tolerance.</title>
        <authorList>
            <person name="Chen X."/>
        </authorList>
    </citation>
    <scope>NUCLEOTIDE SEQUENCE [LARGE SCALE GENOMIC DNA]</scope>
    <source>
        <strain evidence="2">cv. Shandingzi</strain>
        <tissue evidence="1">Leaves</tissue>
    </source>
</reference>
<dbReference type="EMBL" id="VIEB01000644">
    <property type="protein sequence ID" value="TQD84293.1"/>
    <property type="molecule type" value="Genomic_DNA"/>
</dbReference>
<gene>
    <name evidence="1" type="ORF">C1H46_030159</name>
</gene>
<keyword evidence="2" id="KW-1185">Reference proteome</keyword>
<sequence>MFNVNYYRFSAWPHPIRTLPPSSNQANEIDILQTGKKVTIEELGYLDPDLYKNDTFLCKVSIKQYSTRYEWWYTASATCAKQMFKEMLMGGVAKFAGEECLNRLGNNPLARSSTIHWTVAEIEKVGLNGFRVGGNGIRNAC</sequence>
<evidence type="ECO:0000313" key="1">
    <source>
        <dbReference type="EMBL" id="TQD84293.1"/>
    </source>
</evidence>
<comment type="caution">
    <text evidence="1">The sequence shown here is derived from an EMBL/GenBank/DDBJ whole genome shotgun (WGS) entry which is preliminary data.</text>
</comment>
<name>A0A540LCU6_MALBA</name>